<feature type="non-terminal residue" evidence="1">
    <location>
        <position position="63"/>
    </location>
</feature>
<dbReference type="Proteomes" id="UP001314170">
    <property type="component" value="Unassembled WGS sequence"/>
</dbReference>
<protein>
    <submittedName>
        <fullName evidence="1">Uncharacterized protein</fullName>
    </submittedName>
</protein>
<dbReference type="AlphaFoldDB" id="A0AAV1SL78"/>
<name>A0AAV1SL78_9ROSI</name>
<comment type="caution">
    <text evidence="1">The sequence shown here is derived from an EMBL/GenBank/DDBJ whole genome shotgun (WGS) entry which is preliminary data.</text>
</comment>
<accession>A0AAV1SL78</accession>
<organism evidence="1 2">
    <name type="scientific">Dovyalis caffra</name>
    <dbReference type="NCBI Taxonomy" id="77055"/>
    <lineage>
        <taxon>Eukaryota</taxon>
        <taxon>Viridiplantae</taxon>
        <taxon>Streptophyta</taxon>
        <taxon>Embryophyta</taxon>
        <taxon>Tracheophyta</taxon>
        <taxon>Spermatophyta</taxon>
        <taxon>Magnoliopsida</taxon>
        <taxon>eudicotyledons</taxon>
        <taxon>Gunneridae</taxon>
        <taxon>Pentapetalae</taxon>
        <taxon>rosids</taxon>
        <taxon>fabids</taxon>
        <taxon>Malpighiales</taxon>
        <taxon>Salicaceae</taxon>
        <taxon>Flacourtieae</taxon>
        <taxon>Dovyalis</taxon>
    </lineage>
</organism>
<keyword evidence="2" id="KW-1185">Reference proteome</keyword>
<gene>
    <name evidence="1" type="ORF">DCAF_LOCUS24152</name>
</gene>
<evidence type="ECO:0000313" key="2">
    <source>
        <dbReference type="Proteomes" id="UP001314170"/>
    </source>
</evidence>
<reference evidence="1 2" key="1">
    <citation type="submission" date="2024-01" db="EMBL/GenBank/DDBJ databases">
        <authorList>
            <person name="Waweru B."/>
        </authorList>
    </citation>
    <scope>NUCLEOTIDE SEQUENCE [LARGE SCALE GENOMIC DNA]</scope>
</reference>
<proteinExistence type="predicted"/>
<evidence type="ECO:0000313" key="1">
    <source>
        <dbReference type="EMBL" id="CAK7352298.1"/>
    </source>
</evidence>
<sequence>MAPSDQSTTELTELKPTRTRFPYLRVKAILVSLSPGGPFYYVRNWYPALFNYEEQAAGMSSHP</sequence>
<dbReference type="EMBL" id="CAWUPB010001194">
    <property type="protein sequence ID" value="CAK7352298.1"/>
    <property type="molecule type" value="Genomic_DNA"/>
</dbReference>